<dbReference type="AlphaFoldDB" id="X1KYR3"/>
<feature type="non-terminal residue" evidence="1">
    <location>
        <position position="187"/>
    </location>
</feature>
<protein>
    <recommendedName>
        <fullName evidence="2">Peptidase M48 domain-containing protein</fullName>
    </recommendedName>
</protein>
<accession>X1KYR3</accession>
<name>X1KYR3_9ZZZZ</name>
<gene>
    <name evidence="1" type="ORF">S06H3_08856</name>
</gene>
<proteinExistence type="predicted"/>
<dbReference type="EMBL" id="BARV01003798">
    <property type="protein sequence ID" value="GAI11853.1"/>
    <property type="molecule type" value="Genomic_DNA"/>
</dbReference>
<sequence>MNKEWVDEKLKMLAMKLGIFKPNPDEFYFEPTEEIYETLESGDENDLQRVTTEIAKHLGIAPIPNVRYDWGIKMEPEVAGQIKLASPIRCIQIPFFYVGKKYEVGGILAHEVTHAFLSSNGILLEDPNENEMFTDLAAVFIGLGKLLLNGLLVALDEHLSEGHVLGYLSPELIVYCYKRVNAYRSIS</sequence>
<evidence type="ECO:0000313" key="1">
    <source>
        <dbReference type="EMBL" id="GAI11853.1"/>
    </source>
</evidence>
<comment type="caution">
    <text evidence="1">The sequence shown here is derived from an EMBL/GenBank/DDBJ whole genome shotgun (WGS) entry which is preliminary data.</text>
</comment>
<reference evidence="1" key="1">
    <citation type="journal article" date="2014" name="Front. Microbiol.">
        <title>High frequency of phylogenetically diverse reductive dehalogenase-homologous genes in deep subseafloor sedimentary metagenomes.</title>
        <authorList>
            <person name="Kawai M."/>
            <person name="Futagami T."/>
            <person name="Toyoda A."/>
            <person name="Takaki Y."/>
            <person name="Nishi S."/>
            <person name="Hori S."/>
            <person name="Arai W."/>
            <person name="Tsubouchi T."/>
            <person name="Morono Y."/>
            <person name="Uchiyama I."/>
            <person name="Ito T."/>
            <person name="Fujiyama A."/>
            <person name="Inagaki F."/>
            <person name="Takami H."/>
        </authorList>
    </citation>
    <scope>NUCLEOTIDE SEQUENCE</scope>
    <source>
        <strain evidence="1">Expedition CK06-06</strain>
    </source>
</reference>
<organism evidence="1">
    <name type="scientific">marine sediment metagenome</name>
    <dbReference type="NCBI Taxonomy" id="412755"/>
    <lineage>
        <taxon>unclassified sequences</taxon>
        <taxon>metagenomes</taxon>
        <taxon>ecological metagenomes</taxon>
    </lineage>
</organism>
<evidence type="ECO:0008006" key="2">
    <source>
        <dbReference type="Google" id="ProtNLM"/>
    </source>
</evidence>